<sequence>MNRAILIVICDFLVSAMLSMMTGMVPAHTGGTGVGLDHQTTALLIAELRQRRQELTSAREQLRQARQKQGFDEERERQLRELTAQLADTLAKTEKLENQMKLKPESAGALTPEQLQARLDKEVQRRYQLRLEYDEAQERVAELQHSLASTSGDLNKLNENYAAARQRLSDTRDRLDEAKETLKEREAKLDAASREIMKAREELAAREAALSGTRGQLSETKAALKEALTRTGEISQAKQQLEGDLSYTRGRLTAAERELAEARSQAERIRKLAAEREMERNEAKRQLAEMSAMLKNAVTELSQTKNELGKTREVAANTGKELIVTQGKVERTSLELEQAQRQLSEAEKKLSTDVLARYSSAAIRLDIDVTEKRLFLNQHGGGRFFLPLVKLDGRSVMVNTFPVFAGNAYEPLNFTEIIRADYKVDSPDAPDSSAGIRLAGPILTLPDEPRVAAMEFNLVGRAPLEVMTIEKLKKRGLEELFLFKTSSFGKQSAGLAGRCSLDFTSGDRYLYIRNTGRGTGSELRAEPGDLVLTKEGDFVGVVVSIEKFDFGRREEAKCYVFSDAFSWKDAPAVPIGKQPGENGFERFGSEIQRHYDVIGKFTGN</sequence>
<dbReference type="OrthoDB" id="9984521at2"/>
<dbReference type="EMBL" id="JABAEW010000008">
    <property type="protein sequence ID" value="NMD86175.1"/>
    <property type="molecule type" value="Genomic_DNA"/>
</dbReference>
<dbReference type="RefSeq" id="WP_116883213.1">
    <property type="nucleotide sequence ID" value="NZ_CABMMC010000110.1"/>
</dbReference>
<dbReference type="Proteomes" id="UP000245959">
    <property type="component" value="Unassembled WGS sequence"/>
</dbReference>
<evidence type="ECO:0000256" key="1">
    <source>
        <dbReference type="SAM" id="Coils"/>
    </source>
</evidence>
<dbReference type="AlphaFoldDB" id="A0A2U1B7I6"/>
<comment type="caution">
    <text evidence="3">The sequence shown here is derived from an EMBL/GenBank/DDBJ whole genome shotgun (WGS) entry which is preliminary data.</text>
</comment>
<keyword evidence="4" id="KW-1185">Reference proteome</keyword>
<evidence type="ECO:0000313" key="3">
    <source>
        <dbReference type="EMBL" id="PVY44581.1"/>
    </source>
</evidence>
<proteinExistence type="predicted"/>
<dbReference type="GeneID" id="78294533"/>
<feature type="coiled-coil region" evidence="1">
    <location>
        <begin position="45"/>
        <end position="209"/>
    </location>
</feature>
<feature type="coiled-coil region" evidence="1">
    <location>
        <begin position="252"/>
        <end position="356"/>
    </location>
</feature>
<accession>A0A2U1B7I6</accession>
<keyword evidence="1" id="KW-0175">Coiled coil</keyword>
<dbReference type="SUPFAM" id="SSF57997">
    <property type="entry name" value="Tropomyosin"/>
    <property type="match status" value="1"/>
</dbReference>
<name>A0A2U1B7I6_9BACT</name>
<evidence type="ECO:0000313" key="2">
    <source>
        <dbReference type="EMBL" id="NMD86175.1"/>
    </source>
</evidence>
<reference evidence="3 4" key="1">
    <citation type="submission" date="2018-04" db="EMBL/GenBank/DDBJ databases">
        <title>Genomic Encyclopedia of Type Strains, Phase IV (KMG-IV): sequencing the most valuable type-strain genomes for metagenomic binning, comparative biology and taxonomic classification.</title>
        <authorList>
            <person name="Goeker M."/>
        </authorList>
    </citation>
    <scope>NUCLEOTIDE SEQUENCE [LARGE SCALE GENOMIC DNA]</scope>
    <source>
        <strain evidence="3 4">DSM 14823</strain>
    </source>
</reference>
<evidence type="ECO:0000313" key="5">
    <source>
        <dbReference type="Proteomes" id="UP000576225"/>
    </source>
</evidence>
<dbReference type="Gene3D" id="1.10.287.1490">
    <property type="match status" value="1"/>
</dbReference>
<evidence type="ECO:0000313" key="4">
    <source>
        <dbReference type="Proteomes" id="UP000245959"/>
    </source>
</evidence>
<organism evidence="3 4">
    <name type="scientific">Victivallis vadensis</name>
    <dbReference type="NCBI Taxonomy" id="172901"/>
    <lineage>
        <taxon>Bacteria</taxon>
        <taxon>Pseudomonadati</taxon>
        <taxon>Lentisphaerota</taxon>
        <taxon>Lentisphaeria</taxon>
        <taxon>Victivallales</taxon>
        <taxon>Victivallaceae</taxon>
        <taxon>Victivallis</taxon>
    </lineage>
</organism>
<reference evidence="2 5" key="2">
    <citation type="submission" date="2020-04" db="EMBL/GenBank/DDBJ databases">
        <authorList>
            <person name="Hitch T.C.A."/>
            <person name="Wylensek D."/>
            <person name="Clavel T."/>
        </authorList>
    </citation>
    <scope>NUCLEOTIDE SEQUENCE [LARGE SCALE GENOMIC DNA]</scope>
    <source>
        <strain evidence="2 5">COR2-253-APC-1A</strain>
    </source>
</reference>
<protein>
    <submittedName>
        <fullName evidence="3">Uncharacterized protein</fullName>
    </submittedName>
</protein>
<dbReference type="EMBL" id="QEKH01000006">
    <property type="protein sequence ID" value="PVY44581.1"/>
    <property type="molecule type" value="Genomic_DNA"/>
</dbReference>
<dbReference type="Proteomes" id="UP000576225">
    <property type="component" value="Unassembled WGS sequence"/>
</dbReference>
<gene>
    <name evidence="3" type="ORF">C8D82_10699</name>
    <name evidence="2" type="ORF">HF882_06210</name>
</gene>